<dbReference type="Proteomes" id="UP000077355">
    <property type="component" value="Unassembled WGS sequence"/>
</dbReference>
<gene>
    <name evidence="2" type="ORF">PBAT_16390</name>
    <name evidence="1" type="ORF">PBAT_22445</name>
</gene>
<dbReference type="NCBIfam" id="TIGR01509">
    <property type="entry name" value="HAD-SF-IA-v3"/>
    <property type="match status" value="1"/>
</dbReference>
<dbReference type="AlphaFoldDB" id="A0A162LWN5"/>
<dbReference type="OrthoDB" id="9797743at2"/>
<sequence length="222" mass="25214">MIKALIFDFDGTIIDTETAWYIAFKEAYMEYGVDLTLELYSECIGTSLAGFNPYEYLITEKKLPIDRESFRRSVDLRHTKLMELEKVRPGVLEYLEAAKDAGLRIGLASSSSMKWVGKYLDQLNIRHYFECIRTSDHVTNVKPDPELYIQTLACLEVKADEAIAIEDSLHGARAAASAGMHCVVTPNEITGFMEFDSVFHRVKSLSDVDFVQLIHHTFNSRS</sequence>
<dbReference type="Gene3D" id="3.40.50.1000">
    <property type="entry name" value="HAD superfamily/HAD-like"/>
    <property type="match status" value="1"/>
</dbReference>
<comment type="caution">
    <text evidence="1">The sequence shown here is derived from an EMBL/GenBank/DDBJ whole genome shotgun (WGS) entry which is preliminary data.</text>
</comment>
<evidence type="ECO:0000313" key="3">
    <source>
        <dbReference type="Proteomes" id="UP000077355"/>
    </source>
</evidence>
<evidence type="ECO:0000313" key="1">
    <source>
        <dbReference type="EMBL" id="OAB40857.1"/>
    </source>
</evidence>
<protein>
    <submittedName>
        <fullName evidence="1">Phosphoglycolate phosphatase</fullName>
    </submittedName>
</protein>
<keyword evidence="3" id="KW-1185">Reference proteome</keyword>
<dbReference type="PRINTS" id="PR00413">
    <property type="entry name" value="HADHALOGNASE"/>
</dbReference>
<dbReference type="SFLD" id="SFLDG01129">
    <property type="entry name" value="C1.5:_HAD__Beta-PGM__Phosphata"/>
    <property type="match status" value="1"/>
</dbReference>
<reference evidence="1 3" key="1">
    <citation type="submission" date="2016-03" db="EMBL/GenBank/DDBJ databases">
        <title>Draft genome sequence of Paenibacillus antarcticus CECT 5836.</title>
        <authorList>
            <person name="Shin S.-K."/>
            <person name="Yi H."/>
        </authorList>
    </citation>
    <scope>NUCLEOTIDE SEQUENCE [LARGE SCALE GENOMIC DNA]</scope>
    <source>
        <strain evidence="1 3">CECT 5836</strain>
    </source>
</reference>
<dbReference type="InterPro" id="IPR006439">
    <property type="entry name" value="HAD-SF_hydro_IA"/>
</dbReference>
<dbReference type="InterPro" id="IPR023214">
    <property type="entry name" value="HAD_sf"/>
</dbReference>
<dbReference type="Gene3D" id="1.10.150.240">
    <property type="entry name" value="Putative phosphatase, domain 2"/>
    <property type="match status" value="1"/>
</dbReference>
<dbReference type="PANTHER" id="PTHR18901">
    <property type="entry name" value="2-DEOXYGLUCOSE-6-PHOSPHATE PHOSPHATASE 2"/>
    <property type="match status" value="1"/>
</dbReference>
<dbReference type="InterPro" id="IPR041492">
    <property type="entry name" value="HAD_2"/>
</dbReference>
<dbReference type="RefSeq" id="WP_068651224.1">
    <property type="nucleotide sequence ID" value="NZ_CP043611.1"/>
</dbReference>
<dbReference type="InterPro" id="IPR023198">
    <property type="entry name" value="PGP-like_dom2"/>
</dbReference>
<dbReference type="InterPro" id="IPR036412">
    <property type="entry name" value="HAD-like_sf"/>
</dbReference>
<dbReference type="SFLD" id="SFLDS00003">
    <property type="entry name" value="Haloacid_Dehalogenase"/>
    <property type="match status" value="1"/>
</dbReference>
<organism evidence="1 3">
    <name type="scientific">Paenibacillus antarcticus</name>
    <dbReference type="NCBI Taxonomy" id="253703"/>
    <lineage>
        <taxon>Bacteria</taxon>
        <taxon>Bacillati</taxon>
        <taxon>Bacillota</taxon>
        <taxon>Bacilli</taxon>
        <taxon>Bacillales</taxon>
        <taxon>Paenibacillaceae</taxon>
        <taxon>Paenibacillus</taxon>
    </lineage>
</organism>
<accession>A0A162LWN5</accession>
<dbReference type="PANTHER" id="PTHR18901:SF38">
    <property type="entry name" value="PSEUDOURIDINE-5'-PHOSPHATASE"/>
    <property type="match status" value="1"/>
</dbReference>
<evidence type="ECO:0000313" key="2">
    <source>
        <dbReference type="EMBL" id="OAB43974.1"/>
    </source>
</evidence>
<dbReference type="EMBL" id="LVJI01000024">
    <property type="protein sequence ID" value="OAB43974.1"/>
    <property type="molecule type" value="Genomic_DNA"/>
</dbReference>
<dbReference type="EMBL" id="LVJI01000052">
    <property type="protein sequence ID" value="OAB40857.1"/>
    <property type="molecule type" value="Genomic_DNA"/>
</dbReference>
<dbReference type="CDD" id="cd16423">
    <property type="entry name" value="HAD_BPGM-like"/>
    <property type="match status" value="1"/>
</dbReference>
<name>A0A162LWN5_9BACL</name>
<proteinExistence type="predicted"/>
<dbReference type="Pfam" id="PF13419">
    <property type="entry name" value="HAD_2"/>
    <property type="match status" value="1"/>
</dbReference>
<dbReference type="SUPFAM" id="SSF56784">
    <property type="entry name" value="HAD-like"/>
    <property type="match status" value="1"/>
</dbReference>